<dbReference type="Pfam" id="PF00147">
    <property type="entry name" value="Fibrinogen_C"/>
    <property type="match status" value="1"/>
</dbReference>
<dbReference type="AlphaFoldDB" id="A0A6A4WW72"/>
<dbReference type="InterPro" id="IPR020837">
    <property type="entry name" value="Fibrinogen_CS"/>
</dbReference>
<dbReference type="InterPro" id="IPR036056">
    <property type="entry name" value="Fibrinogen-like_C"/>
</dbReference>
<dbReference type="PROSITE" id="PS51406">
    <property type="entry name" value="FIBRINOGEN_C_2"/>
    <property type="match status" value="1"/>
</dbReference>
<dbReference type="CDD" id="cd00087">
    <property type="entry name" value="FReD"/>
    <property type="match status" value="1"/>
</dbReference>
<evidence type="ECO:0000256" key="1">
    <source>
        <dbReference type="ARBA" id="ARBA00023157"/>
    </source>
</evidence>
<feature type="domain" description="Fibrinogen C-terminal" evidence="3">
    <location>
        <begin position="503"/>
        <end position="722"/>
    </location>
</feature>
<dbReference type="Gene3D" id="3.40.50.10130">
    <property type="match status" value="1"/>
</dbReference>
<evidence type="ECO:0000313" key="4">
    <source>
        <dbReference type="EMBL" id="KAF0309509.1"/>
    </source>
</evidence>
<proteinExistence type="predicted"/>
<dbReference type="Proteomes" id="UP000440578">
    <property type="component" value="Unassembled WGS sequence"/>
</dbReference>
<dbReference type="InterPro" id="IPR002181">
    <property type="entry name" value="Fibrinogen_a/b/g_C_dom"/>
</dbReference>
<dbReference type="InterPro" id="IPR050373">
    <property type="entry name" value="Fibrinogen_C-term_domain"/>
</dbReference>
<accession>A0A6A4WW72</accession>
<organism evidence="4 5">
    <name type="scientific">Amphibalanus amphitrite</name>
    <name type="common">Striped barnacle</name>
    <name type="synonym">Balanus amphitrite</name>
    <dbReference type="NCBI Taxonomy" id="1232801"/>
    <lineage>
        <taxon>Eukaryota</taxon>
        <taxon>Metazoa</taxon>
        <taxon>Ecdysozoa</taxon>
        <taxon>Arthropoda</taxon>
        <taxon>Crustacea</taxon>
        <taxon>Multicrustacea</taxon>
        <taxon>Cirripedia</taxon>
        <taxon>Thoracica</taxon>
        <taxon>Thoracicalcarea</taxon>
        <taxon>Balanomorpha</taxon>
        <taxon>Balanoidea</taxon>
        <taxon>Balanidae</taxon>
        <taxon>Amphibalaninae</taxon>
        <taxon>Amphibalanus</taxon>
    </lineage>
</organism>
<name>A0A6A4WW72_AMPAM</name>
<dbReference type="Pfam" id="PF15013">
    <property type="entry name" value="CCSMST1"/>
    <property type="match status" value="2"/>
</dbReference>
<gene>
    <name evidence="4" type="primary">TL5B_25</name>
    <name evidence="4" type="ORF">FJT64_019380</name>
</gene>
<keyword evidence="1" id="KW-1015">Disulfide bond</keyword>
<dbReference type="InterPro" id="IPR029160">
    <property type="entry name" value="UQCC4"/>
</dbReference>
<dbReference type="Gene3D" id="3.90.215.10">
    <property type="entry name" value="Gamma Fibrinogen, chain A, domain 1"/>
    <property type="match status" value="1"/>
</dbReference>
<dbReference type="SMART" id="SM00186">
    <property type="entry name" value="FBG"/>
    <property type="match status" value="1"/>
</dbReference>
<protein>
    <submittedName>
        <fullName evidence="4">Techylectin-5B</fullName>
    </submittedName>
</protein>
<dbReference type="SUPFAM" id="SSF56496">
    <property type="entry name" value="Fibrinogen C-terminal domain-like"/>
    <property type="match status" value="1"/>
</dbReference>
<dbReference type="GO" id="GO:0005615">
    <property type="term" value="C:extracellular space"/>
    <property type="evidence" value="ECO:0007669"/>
    <property type="project" value="TreeGrafter"/>
</dbReference>
<dbReference type="PROSITE" id="PS00514">
    <property type="entry name" value="FIBRINOGEN_C_1"/>
    <property type="match status" value="1"/>
</dbReference>
<dbReference type="InterPro" id="IPR014716">
    <property type="entry name" value="Fibrinogen_a/b/g_C_1"/>
</dbReference>
<keyword evidence="5" id="KW-1185">Reference proteome</keyword>
<dbReference type="PANTHER" id="PTHR19143">
    <property type="entry name" value="FIBRINOGEN/TENASCIN/ANGIOPOEITIN"/>
    <property type="match status" value="1"/>
</dbReference>
<sequence length="722" mass="80431">MKVDVRGRHSAASDRGGGRANTSTKPTSEDDEGPLRFSTSGAASWRARDTFGGGAEEDDVPWYQMPIVLSSTTALLIYFCVLREESDIDERLGGGTAGALSQVPGLERQTLEAYVRHQEMTGGSAEKEKARLLELEVEEEAVGRKRAARPSAPPPGDGSTARHPWDFKLSPMVAQLIITGSTLSFMLYFFVFRDESDVDTALYRPIWERVPGISPGRQRGGGRGAASRQKALEKELRRAETAARRKERPEHCQKSLHALVDRRVLEVPGGGQLLAALQENSDVTVHVITAAQPGTVTWEREVSGCLERDGQAVTTTRRESQDHLVAVIEAATLASLVQTGQQTVSGGRGLTETMLQLGRETGKKVTILCWDLDKLCRTKKVTGSYGRAAAGGGGGRRLERLQLEDAVVDSLLETPHSLRIVTTPADGGVFLAQMTKAIAEEPFKRQRGRHPFAWFADADSARPVKVDASLRGLRRLWTEQLRPLCGGSLETAQAVGEAYPSPQALLQGFASCASVEQRERLVADLTVRSGDNKQPPVEAYCDMEFAGGNWTVIQRRDNIEPRQDFYLGWKEYKEGFGNVTQEFWWGLEHLFQLTSSDRRYELRVDLEAFDGSRRYATYQQFRISSELYGYRLSASDYSGNATDGLKYAVKRKFSTRDRDQDDWGDGHCAQDHQGAWWYSGCGWSNLNGRYRDGGDVDKTGIWWYRWRRFESLKKTAMKIRPT</sequence>
<feature type="region of interest" description="Disordered" evidence="2">
    <location>
        <begin position="213"/>
        <end position="233"/>
    </location>
</feature>
<feature type="region of interest" description="Disordered" evidence="2">
    <location>
        <begin position="142"/>
        <end position="163"/>
    </location>
</feature>
<feature type="region of interest" description="Disordered" evidence="2">
    <location>
        <begin position="1"/>
        <end position="42"/>
    </location>
</feature>
<dbReference type="EMBL" id="VIIS01000393">
    <property type="protein sequence ID" value="KAF0309509.1"/>
    <property type="molecule type" value="Genomic_DNA"/>
</dbReference>
<comment type="caution">
    <text evidence="4">The sequence shown here is derived from an EMBL/GenBank/DDBJ whole genome shotgun (WGS) entry which is preliminary data.</text>
</comment>
<evidence type="ECO:0000259" key="3">
    <source>
        <dbReference type="PROSITE" id="PS51406"/>
    </source>
</evidence>
<dbReference type="OrthoDB" id="343092at2759"/>
<evidence type="ECO:0000256" key="2">
    <source>
        <dbReference type="SAM" id="MobiDB-lite"/>
    </source>
</evidence>
<dbReference type="PANTHER" id="PTHR19143:SF327">
    <property type="entry name" value="FI21813P1-RELATED"/>
    <property type="match status" value="1"/>
</dbReference>
<reference evidence="4 5" key="1">
    <citation type="submission" date="2019-07" db="EMBL/GenBank/DDBJ databases">
        <title>Draft genome assembly of a fouling barnacle, Amphibalanus amphitrite (Darwin, 1854): The first reference genome for Thecostraca.</title>
        <authorList>
            <person name="Kim W."/>
        </authorList>
    </citation>
    <scope>NUCLEOTIDE SEQUENCE [LARGE SCALE GENOMIC DNA]</scope>
    <source>
        <strain evidence="4">SNU_AA5</strain>
        <tissue evidence="4">Soma without cirri and trophi</tissue>
    </source>
</reference>
<evidence type="ECO:0000313" key="5">
    <source>
        <dbReference type="Proteomes" id="UP000440578"/>
    </source>
</evidence>